<proteinExistence type="predicted"/>
<keyword evidence="8" id="KW-1185">Reference proteome</keyword>
<dbReference type="InterPro" id="IPR019786">
    <property type="entry name" value="Zinc_finger_PHD-type_CS"/>
</dbReference>
<dbReference type="SMART" id="SM00249">
    <property type="entry name" value="PHD"/>
    <property type="match status" value="1"/>
</dbReference>
<dbReference type="InterPro" id="IPR011011">
    <property type="entry name" value="Znf_FYVE_PHD"/>
</dbReference>
<evidence type="ECO:0000256" key="4">
    <source>
        <dbReference type="PROSITE-ProRule" id="PRU00146"/>
    </source>
</evidence>
<feature type="region of interest" description="Disordered" evidence="5">
    <location>
        <begin position="648"/>
        <end position="694"/>
    </location>
</feature>
<evidence type="ECO:0000256" key="1">
    <source>
        <dbReference type="ARBA" id="ARBA00022723"/>
    </source>
</evidence>
<feature type="compositionally biased region" description="Low complexity" evidence="5">
    <location>
        <begin position="155"/>
        <end position="171"/>
    </location>
</feature>
<feature type="region of interest" description="Disordered" evidence="5">
    <location>
        <begin position="275"/>
        <end position="295"/>
    </location>
</feature>
<organism evidence="7 8">
    <name type="scientific">Aspergillus pseudoustus</name>
    <dbReference type="NCBI Taxonomy" id="1810923"/>
    <lineage>
        <taxon>Eukaryota</taxon>
        <taxon>Fungi</taxon>
        <taxon>Dikarya</taxon>
        <taxon>Ascomycota</taxon>
        <taxon>Pezizomycotina</taxon>
        <taxon>Eurotiomycetes</taxon>
        <taxon>Eurotiomycetidae</taxon>
        <taxon>Eurotiales</taxon>
        <taxon>Aspergillaceae</taxon>
        <taxon>Aspergillus</taxon>
        <taxon>Aspergillus subgen. Nidulantes</taxon>
    </lineage>
</organism>
<feature type="compositionally biased region" description="Basic residues" evidence="5">
    <location>
        <begin position="477"/>
        <end position="487"/>
    </location>
</feature>
<feature type="compositionally biased region" description="Polar residues" evidence="5">
    <location>
        <begin position="367"/>
        <end position="385"/>
    </location>
</feature>
<dbReference type="SUPFAM" id="SSF57903">
    <property type="entry name" value="FYVE/PHD zinc finger"/>
    <property type="match status" value="1"/>
</dbReference>
<feature type="region of interest" description="Disordered" evidence="5">
    <location>
        <begin position="155"/>
        <end position="183"/>
    </location>
</feature>
<dbReference type="Proteomes" id="UP001610446">
    <property type="component" value="Unassembled WGS sequence"/>
</dbReference>
<feature type="compositionally biased region" description="Pro residues" evidence="5">
    <location>
        <begin position="319"/>
        <end position="329"/>
    </location>
</feature>
<keyword evidence="2 4" id="KW-0863">Zinc-finger</keyword>
<name>A0ABR4JUB7_9EURO</name>
<feature type="region of interest" description="Disordered" evidence="5">
    <location>
        <begin position="311"/>
        <end position="492"/>
    </location>
</feature>
<protein>
    <recommendedName>
        <fullName evidence="6">PHD-type domain-containing protein</fullName>
    </recommendedName>
</protein>
<keyword evidence="3" id="KW-0862">Zinc</keyword>
<feature type="compositionally biased region" description="Low complexity" evidence="5">
    <location>
        <begin position="352"/>
        <end position="364"/>
    </location>
</feature>
<evidence type="ECO:0000313" key="7">
    <source>
        <dbReference type="EMBL" id="KAL2843638.1"/>
    </source>
</evidence>
<feature type="compositionally biased region" description="Basic and acidic residues" evidence="5">
    <location>
        <begin position="410"/>
        <end position="419"/>
    </location>
</feature>
<feature type="region of interest" description="Disordered" evidence="5">
    <location>
        <begin position="246"/>
        <end position="265"/>
    </location>
</feature>
<gene>
    <name evidence="7" type="ORF">BJY01DRAFT_215491</name>
</gene>
<feature type="domain" description="PHD-type" evidence="6">
    <location>
        <begin position="490"/>
        <end position="546"/>
    </location>
</feature>
<sequence length="750" mass="79572">MSQQNGVPSPFASIAAHATDGTAIRPAIIPSSHPSNSSGSALQSLPSVPTSLNPSRARTIIPKLSAATTELLARLAGNIRGTTTAQQQTLLKNDKTPSSRNSLPIDSNRNIQGVNARTGRTMRFSSVFIDLPTPPFADPSSVEVETPTQTPVVTLPSTTVSTPTQPSTAQPSPRPSGRLPPTLANIAPKPVATPSISRHVAPQVPAQVPTQIQHPVETQPLPLPAPAPQVSAYVAAQVPVQVSTQAGPSAESRVSPLPPLAPLNLTHTAPQVPARVPAHAHPPEGIQPSPLRLLAPPISSHVAPQLPIQVKPSAKSQPLPSPSKAPPKTPHAGPQESARAQPPAGSQPPSLPSLAPLASLAPAGTIPTLSNTSPTPRPATTNIVKATSAPRQRAVTGNRKSLSKKRKRGKNSDGEDVIRAADSSSDESDFTPTATQTKSGRQVNRPSVYVPEPVIPAPPKENVNTPAASEKSQDIAKKRRRVSRKGKSTNSNCKYCQRGHSAPRNVIVFCDGCNRAWHQFCHDPPIERDVITVKEKEWLCQECNPVEIKILHPTVVRSNPGLAWKPPVYIPIPPPKMEVGGERFPTADRRQFLSGLSHATLVELLLTISDKHPTVPMFPGNMASLPVSKFPSTQDMNFSAATEPVATLPATTDRPTPANPPAPIAPNGIGTADTDAPTQRPRGRYEEISSDEESEYEFQEHRLYPRAGNGVRLSALAEDLDILAEDPACPTFSYAMHGPMQPSIAGRVSA</sequence>
<dbReference type="InterPro" id="IPR001965">
    <property type="entry name" value="Znf_PHD"/>
</dbReference>
<reference evidence="7 8" key="1">
    <citation type="submission" date="2024-07" db="EMBL/GenBank/DDBJ databases">
        <title>Section-level genome sequencing and comparative genomics of Aspergillus sections Usti and Cavernicolus.</title>
        <authorList>
            <consortium name="Lawrence Berkeley National Laboratory"/>
            <person name="Nybo J.L."/>
            <person name="Vesth T.C."/>
            <person name="Theobald S."/>
            <person name="Frisvad J.C."/>
            <person name="Larsen T.O."/>
            <person name="Kjaerboelling I."/>
            <person name="Rothschild-Mancinelli K."/>
            <person name="Lyhne E.K."/>
            <person name="Kogle M.E."/>
            <person name="Barry K."/>
            <person name="Clum A."/>
            <person name="Na H."/>
            <person name="Ledsgaard L."/>
            <person name="Lin J."/>
            <person name="Lipzen A."/>
            <person name="Kuo A."/>
            <person name="Riley R."/>
            <person name="Mondo S."/>
            <person name="Labutti K."/>
            <person name="Haridas S."/>
            <person name="Pangalinan J."/>
            <person name="Salamov A.A."/>
            <person name="Simmons B.A."/>
            <person name="Magnuson J.K."/>
            <person name="Chen J."/>
            <person name="Drula E."/>
            <person name="Henrissat B."/>
            <person name="Wiebenga A."/>
            <person name="Lubbers R.J."/>
            <person name="Gomes A.C."/>
            <person name="Makela M.R."/>
            <person name="Stajich J."/>
            <person name="Grigoriev I.V."/>
            <person name="Mortensen U.H."/>
            <person name="De Vries R.P."/>
            <person name="Baker S.E."/>
            <person name="Andersen M.R."/>
        </authorList>
    </citation>
    <scope>NUCLEOTIDE SEQUENCE [LARGE SCALE GENOMIC DNA]</scope>
    <source>
        <strain evidence="7 8">CBS 123904</strain>
    </source>
</reference>
<dbReference type="Gene3D" id="3.30.40.10">
    <property type="entry name" value="Zinc/RING finger domain, C3HC4 (zinc finger)"/>
    <property type="match status" value="1"/>
</dbReference>
<feature type="compositionally biased region" description="Polar residues" evidence="5">
    <location>
        <begin position="41"/>
        <end position="54"/>
    </location>
</feature>
<dbReference type="PROSITE" id="PS01359">
    <property type="entry name" value="ZF_PHD_1"/>
    <property type="match status" value="1"/>
</dbReference>
<feature type="compositionally biased region" description="Low complexity" evidence="5">
    <location>
        <begin position="31"/>
        <end position="40"/>
    </location>
</feature>
<feature type="region of interest" description="Disordered" evidence="5">
    <location>
        <begin position="88"/>
        <end position="107"/>
    </location>
</feature>
<feature type="region of interest" description="Disordered" evidence="5">
    <location>
        <begin position="25"/>
        <end position="54"/>
    </location>
</feature>
<feature type="compositionally biased region" description="Polar residues" evidence="5">
    <location>
        <begin position="98"/>
        <end position="107"/>
    </location>
</feature>
<dbReference type="EMBL" id="JBFXLU010000088">
    <property type="protein sequence ID" value="KAL2843638.1"/>
    <property type="molecule type" value="Genomic_DNA"/>
</dbReference>
<feature type="compositionally biased region" description="Polar residues" evidence="5">
    <location>
        <begin position="430"/>
        <end position="445"/>
    </location>
</feature>
<dbReference type="InterPro" id="IPR019787">
    <property type="entry name" value="Znf_PHD-finger"/>
</dbReference>
<evidence type="ECO:0000313" key="8">
    <source>
        <dbReference type="Proteomes" id="UP001610446"/>
    </source>
</evidence>
<dbReference type="CDD" id="cd15502">
    <property type="entry name" value="PHD_Phf1p_Phf2p_like"/>
    <property type="match status" value="1"/>
</dbReference>
<evidence type="ECO:0000256" key="3">
    <source>
        <dbReference type="ARBA" id="ARBA00022833"/>
    </source>
</evidence>
<dbReference type="Pfam" id="PF00628">
    <property type="entry name" value="PHD"/>
    <property type="match status" value="1"/>
</dbReference>
<keyword evidence="1" id="KW-0479">Metal-binding</keyword>
<evidence type="ECO:0000259" key="6">
    <source>
        <dbReference type="PROSITE" id="PS50016"/>
    </source>
</evidence>
<dbReference type="InterPro" id="IPR013083">
    <property type="entry name" value="Znf_RING/FYVE/PHD"/>
</dbReference>
<dbReference type="PROSITE" id="PS50016">
    <property type="entry name" value="ZF_PHD_2"/>
    <property type="match status" value="1"/>
</dbReference>
<evidence type="ECO:0000256" key="5">
    <source>
        <dbReference type="SAM" id="MobiDB-lite"/>
    </source>
</evidence>
<accession>A0ABR4JUB7</accession>
<comment type="caution">
    <text evidence="7">The sequence shown here is derived from an EMBL/GenBank/DDBJ whole genome shotgun (WGS) entry which is preliminary data.</text>
</comment>
<evidence type="ECO:0000256" key="2">
    <source>
        <dbReference type="ARBA" id="ARBA00022771"/>
    </source>
</evidence>